<evidence type="ECO:0000256" key="14">
    <source>
        <dbReference type="ARBA" id="ARBA00023242"/>
    </source>
</evidence>
<dbReference type="InterPro" id="IPR006941">
    <property type="entry name" value="RNase_CAF1"/>
</dbReference>
<name>A0ABQ9X756_9EUKA</name>
<feature type="region of interest" description="Disordered" evidence="15">
    <location>
        <begin position="326"/>
        <end position="406"/>
    </location>
</feature>
<evidence type="ECO:0000256" key="12">
    <source>
        <dbReference type="ARBA" id="ARBA00023015"/>
    </source>
</evidence>
<evidence type="ECO:0000256" key="10">
    <source>
        <dbReference type="ARBA" id="ARBA00022839"/>
    </source>
</evidence>
<sequence length="490" mass="54683">MSNADQSPVRDVWHKNFQTELDDISRLLDDYPFVAFDTEFSGEVFRPELVSGNIAYDRIKINTDRLRLIQVGITLANHKGEHPSPIYIWQFNLELSTQSDYCAVDSGNLLLDADFNFGKHEAEGIKLLQFGERLTTSNLVLNDNVKWVSFSASYDFAYLVKVLTNDKLPNTEEEFTKLMRIFFPVLYDIKIITQTKRSLNHLAKEYGVERIGTNHQAGSDSAVTLEVFFRILRTKFQNELPPDSYNGLISGIGQTMTDGKCDPAADYAHVVEYVSKNDKSETAPYIDGYHPHTFSNLIQLRKEAYAANAGGQGHMVINPMDTAFSPTHNPFMPSPHHHSISPTPSPHTDVSRAMSANAGTSFVPRQAHSSSSLLSHTQNPPHSMSSGSLISDRSLPSQYGYPNPVMPMGQAPPFPVPYNNSAFDPTQRYPNPNFSTLPFPQGQQQTNNFPHPPNFTMPPYTGNYPSNLGYPMGQYPANGGFSQGVPNHQN</sequence>
<keyword evidence="17" id="KW-1185">Reference proteome</keyword>
<dbReference type="Proteomes" id="UP001281761">
    <property type="component" value="Unassembled WGS sequence"/>
</dbReference>
<keyword evidence="11" id="KW-0694">RNA-binding</keyword>
<comment type="subcellular location">
    <subcellularLocation>
        <location evidence="3">Cytoplasm</location>
    </subcellularLocation>
    <subcellularLocation>
        <location evidence="2">Nucleus</location>
    </subcellularLocation>
</comment>
<evidence type="ECO:0000256" key="6">
    <source>
        <dbReference type="ARBA" id="ARBA00022490"/>
    </source>
</evidence>
<keyword evidence="8" id="KW-0479">Metal-binding</keyword>
<dbReference type="SUPFAM" id="SSF53098">
    <property type="entry name" value="Ribonuclease H-like"/>
    <property type="match status" value="1"/>
</dbReference>
<feature type="compositionally biased region" description="Polar residues" evidence="15">
    <location>
        <begin position="418"/>
        <end position="435"/>
    </location>
</feature>
<keyword evidence="6" id="KW-0963">Cytoplasm</keyword>
<dbReference type="Pfam" id="PF04857">
    <property type="entry name" value="CAF1"/>
    <property type="match status" value="2"/>
</dbReference>
<gene>
    <name evidence="16" type="ORF">BLNAU_17459</name>
</gene>
<keyword evidence="7" id="KW-0540">Nuclease</keyword>
<evidence type="ECO:0000256" key="11">
    <source>
        <dbReference type="ARBA" id="ARBA00022884"/>
    </source>
</evidence>
<dbReference type="Gene3D" id="3.30.420.10">
    <property type="entry name" value="Ribonuclease H-like superfamily/Ribonuclease H"/>
    <property type="match status" value="1"/>
</dbReference>
<evidence type="ECO:0000256" key="13">
    <source>
        <dbReference type="ARBA" id="ARBA00023163"/>
    </source>
</evidence>
<evidence type="ECO:0000313" key="17">
    <source>
        <dbReference type="Proteomes" id="UP001281761"/>
    </source>
</evidence>
<evidence type="ECO:0000256" key="1">
    <source>
        <dbReference type="ARBA" id="ARBA00001663"/>
    </source>
</evidence>
<comment type="catalytic activity">
    <reaction evidence="1">
        <text>Exonucleolytic cleavage of poly(A) to 5'-AMP.</text>
        <dbReference type="EC" id="3.1.13.4"/>
    </reaction>
</comment>
<evidence type="ECO:0000256" key="2">
    <source>
        <dbReference type="ARBA" id="ARBA00004123"/>
    </source>
</evidence>
<accession>A0ABQ9X756</accession>
<keyword evidence="9 16" id="KW-0378">Hydrolase</keyword>
<feature type="compositionally biased region" description="Polar residues" evidence="15">
    <location>
        <begin position="367"/>
        <end position="397"/>
    </location>
</feature>
<organism evidence="16 17">
    <name type="scientific">Blattamonas nauphoetae</name>
    <dbReference type="NCBI Taxonomy" id="2049346"/>
    <lineage>
        <taxon>Eukaryota</taxon>
        <taxon>Metamonada</taxon>
        <taxon>Preaxostyla</taxon>
        <taxon>Oxymonadida</taxon>
        <taxon>Blattamonas</taxon>
    </lineage>
</organism>
<evidence type="ECO:0000256" key="3">
    <source>
        <dbReference type="ARBA" id="ARBA00004496"/>
    </source>
</evidence>
<dbReference type="InterPro" id="IPR039637">
    <property type="entry name" value="CNOT7/CNOT8/Pop2"/>
</dbReference>
<dbReference type="InterPro" id="IPR012337">
    <property type="entry name" value="RNaseH-like_sf"/>
</dbReference>
<dbReference type="PANTHER" id="PTHR10797">
    <property type="entry name" value="CCR4-NOT TRANSCRIPTION COMPLEX SUBUNIT"/>
    <property type="match status" value="1"/>
</dbReference>
<evidence type="ECO:0000256" key="15">
    <source>
        <dbReference type="SAM" id="MobiDB-lite"/>
    </source>
</evidence>
<protein>
    <recommendedName>
        <fullName evidence="5">poly(A)-specific ribonuclease</fullName>
        <ecNumber evidence="5">3.1.13.4</ecNumber>
    </recommendedName>
</protein>
<evidence type="ECO:0000256" key="4">
    <source>
        <dbReference type="ARBA" id="ARBA00008372"/>
    </source>
</evidence>
<dbReference type="EMBL" id="JARBJD010000195">
    <property type="protein sequence ID" value="KAK2947626.1"/>
    <property type="molecule type" value="Genomic_DNA"/>
</dbReference>
<dbReference type="GO" id="GO:0004535">
    <property type="term" value="F:poly(A)-specific ribonuclease activity"/>
    <property type="evidence" value="ECO:0007669"/>
    <property type="project" value="UniProtKB-EC"/>
</dbReference>
<comment type="similarity">
    <text evidence="4">Belongs to the CAF1 family.</text>
</comment>
<feature type="region of interest" description="Disordered" evidence="15">
    <location>
        <begin position="416"/>
        <end position="435"/>
    </location>
</feature>
<evidence type="ECO:0000256" key="9">
    <source>
        <dbReference type="ARBA" id="ARBA00022801"/>
    </source>
</evidence>
<proteinExistence type="inferred from homology"/>
<reference evidence="16 17" key="1">
    <citation type="journal article" date="2022" name="bioRxiv">
        <title>Genomics of Preaxostyla Flagellates Illuminates Evolutionary Transitions and the Path Towards Mitochondrial Loss.</title>
        <authorList>
            <person name="Novak L.V.F."/>
            <person name="Treitli S.C."/>
            <person name="Pyrih J."/>
            <person name="Halakuc P."/>
            <person name="Pipaliya S.V."/>
            <person name="Vacek V."/>
            <person name="Brzon O."/>
            <person name="Soukal P."/>
            <person name="Eme L."/>
            <person name="Dacks J.B."/>
            <person name="Karnkowska A."/>
            <person name="Elias M."/>
            <person name="Hampl V."/>
        </authorList>
    </citation>
    <scope>NUCLEOTIDE SEQUENCE [LARGE SCALE GENOMIC DNA]</scope>
    <source>
        <strain evidence="16">NAU3</strain>
        <tissue evidence="16">Gut</tissue>
    </source>
</reference>
<keyword evidence="14" id="KW-0539">Nucleus</keyword>
<keyword evidence="12" id="KW-0805">Transcription regulation</keyword>
<dbReference type="InterPro" id="IPR036397">
    <property type="entry name" value="RNaseH_sf"/>
</dbReference>
<evidence type="ECO:0000256" key="7">
    <source>
        <dbReference type="ARBA" id="ARBA00022722"/>
    </source>
</evidence>
<evidence type="ECO:0000313" key="16">
    <source>
        <dbReference type="EMBL" id="KAK2947626.1"/>
    </source>
</evidence>
<keyword evidence="10" id="KW-0269">Exonuclease</keyword>
<dbReference type="EC" id="3.1.13.4" evidence="5"/>
<evidence type="ECO:0000256" key="8">
    <source>
        <dbReference type="ARBA" id="ARBA00022723"/>
    </source>
</evidence>
<comment type="caution">
    <text evidence="16">The sequence shown here is derived from an EMBL/GenBank/DDBJ whole genome shotgun (WGS) entry which is preliminary data.</text>
</comment>
<evidence type="ECO:0000256" key="5">
    <source>
        <dbReference type="ARBA" id="ARBA00012161"/>
    </source>
</evidence>
<keyword evidence="13" id="KW-0804">Transcription</keyword>